<keyword evidence="3" id="KW-1185">Reference proteome</keyword>
<dbReference type="InterPro" id="IPR056671">
    <property type="entry name" value="DUF7769"/>
</dbReference>
<proteinExistence type="predicted"/>
<protein>
    <recommendedName>
        <fullName evidence="1">DUF7769 domain-containing protein</fullName>
    </recommendedName>
</protein>
<dbReference type="AlphaFoldDB" id="A0A3L6PA78"/>
<feature type="domain" description="DUF7769" evidence="1">
    <location>
        <begin position="76"/>
        <end position="123"/>
    </location>
</feature>
<dbReference type="Proteomes" id="UP000275267">
    <property type="component" value="Unassembled WGS sequence"/>
</dbReference>
<organism evidence="2 3">
    <name type="scientific">Panicum miliaceum</name>
    <name type="common">Proso millet</name>
    <name type="synonym">Broomcorn millet</name>
    <dbReference type="NCBI Taxonomy" id="4540"/>
    <lineage>
        <taxon>Eukaryota</taxon>
        <taxon>Viridiplantae</taxon>
        <taxon>Streptophyta</taxon>
        <taxon>Embryophyta</taxon>
        <taxon>Tracheophyta</taxon>
        <taxon>Spermatophyta</taxon>
        <taxon>Magnoliopsida</taxon>
        <taxon>Liliopsida</taxon>
        <taxon>Poales</taxon>
        <taxon>Poaceae</taxon>
        <taxon>PACMAD clade</taxon>
        <taxon>Panicoideae</taxon>
        <taxon>Panicodae</taxon>
        <taxon>Paniceae</taxon>
        <taxon>Panicinae</taxon>
        <taxon>Panicum</taxon>
        <taxon>Panicum sect. Panicum</taxon>
    </lineage>
</organism>
<evidence type="ECO:0000313" key="2">
    <source>
        <dbReference type="EMBL" id="RLM54327.1"/>
    </source>
</evidence>
<reference evidence="3" key="1">
    <citation type="journal article" date="2019" name="Nat. Commun.">
        <title>The genome of broomcorn millet.</title>
        <authorList>
            <person name="Zou C."/>
            <person name="Miki D."/>
            <person name="Li D."/>
            <person name="Tang Q."/>
            <person name="Xiao L."/>
            <person name="Rajput S."/>
            <person name="Deng P."/>
            <person name="Jia W."/>
            <person name="Huang R."/>
            <person name="Zhang M."/>
            <person name="Sun Y."/>
            <person name="Hu J."/>
            <person name="Fu X."/>
            <person name="Schnable P.S."/>
            <person name="Li F."/>
            <person name="Zhang H."/>
            <person name="Feng B."/>
            <person name="Zhu X."/>
            <person name="Liu R."/>
            <person name="Schnable J.C."/>
            <person name="Zhu J.-K."/>
            <person name="Zhang H."/>
        </authorList>
    </citation>
    <scope>NUCLEOTIDE SEQUENCE [LARGE SCALE GENOMIC DNA]</scope>
</reference>
<sequence length="488" mass="56578">MASRDFDLNHEPPSWDSNTPIDWDAIGGCEGPAHDLDFHMLEKKRDSTPMEIMHLQRKDLVDNKVSSNVRKRKFYSDEFKIAIYLELLAKTDPPMLHRGVSKEVAQKFGVPLRVVQKIWRSGQDSGGIAGVRNKLVKNCGRKRIEIDIEAIKVVPSRERTTFQDLANALGVKKSTLHSRYKEGYFRRHINDLKFSRTYENKKARIQYCLSMLLNNIPNDPIFNQMYNIVYIDEKWFYRTRRNQKYYLANDEERPQREVKSKNFIEKVMVLSVVTRPRFDEHGTCIFDGKIGVFPFVYVEPTKRKSPNRPRGTLITKAMTSVTKAVSRDFLVNKVLPAIKEKWQPEERGMPIFIQQDNAKTHIDVNDPSFVEATQADGWDIQLVCQPPNSPDLSVLDLGFFAAIQALFHRGNPNNVEQIVERINKAFWEYPADRSNWIFLTQQSCMLEILKHNGGQHYNIPHIKKKHLEMQGNLPISLQCPMDLYVGIS</sequence>
<evidence type="ECO:0000259" key="1">
    <source>
        <dbReference type="Pfam" id="PF24964"/>
    </source>
</evidence>
<accession>A0A3L6PA78</accession>
<dbReference type="OrthoDB" id="672555at2759"/>
<dbReference type="Gene3D" id="3.30.420.10">
    <property type="entry name" value="Ribonuclease H-like superfamily/Ribonuclease H"/>
    <property type="match status" value="1"/>
</dbReference>
<dbReference type="STRING" id="4540.A0A3L6PA78"/>
<dbReference type="GO" id="GO:0003676">
    <property type="term" value="F:nucleic acid binding"/>
    <property type="evidence" value="ECO:0007669"/>
    <property type="project" value="InterPro"/>
</dbReference>
<evidence type="ECO:0000313" key="3">
    <source>
        <dbReference type="Proteomes" id="UP000275267"/>
    </source>
</evidence>
<dbReference type="InterPro" id="IPR036397">
    <property type="entry name" value="RNaseH_sf"/>
</dbReference>
<dbReference type="PANTHER" id="PTHR47169:SF2">
    <property type="entry name" value="OS01G0541250 PROTEIN"/>
    <property type="match status" value="1"/>
</dbReference>
<dbReference type="Pfam" id="PF24964">
    <property type="entry name" value="DUF7769"/>
    <property type="match status" value="1"/>
</dbReference>
<dbReference type="PANTHER" id="PTHR47169">
    <property type="entry name" value="OS01G0541250 PROTEIN"/>
    <property type="match status" value="1"/>
</dbReference>
<comment type="caution">
    <text evidence="2">The sequence shown here is derived from an EMBL/GenBank/DDBJ whole genome shotgun (WGS) entry which is preliminary data.</text>
</comment>
<name>A0A3L6PA78_PANMI</name>
<dbReference type="EMBL" id="PQIB02000018">
    <property type="protein sequence ID" value="RLM54327.1"/>
    <property type="molecule type" value="Genomic_DNA"/>
</dbReference>
<gene>
    <name evidence="2" type="ORF">C2845_PM10G11320</name>
</gene>